<feature type="region of interest" description="Disordered" evidence="1">
    <location>
        <begin position="358"/>
        <end position="378"/>
    </location>
</feature>
<dbReference type="Pfam" id="PF02470">
    <property type="entry name" value="MlaD"/>
    <property type="match status" value="1"/>
</dbReference>
<sequence>MITRRTKVQLMIFVIITLLGVSYVGARYARLDEKVRDTSYEVEADFAESGGIFAGAEVTYRGVGIGTVDRMELTEDGVKVVLKIDDKWDDIPADTLAAVGNRSAVGEQFVDLQPKVDGGPRLQDGSVIDVADTRTPIATEKLLSDLVTTVDSVDQDALRTTVSELGKAFNGTGDDLQTIIDTGSSFIEAADDNFDITTKLIEDGNTVLNTQIDSGSDLRTFADQLSLFSATLAKADPDLRGVIDNGSFAANQLESLIKDNRVELGSLLNNLVTTGKILVKNIPGLEQVLVIYPYIVEAGYTVVAKSPDTQMYDAHFGLILATTSPCKNGYQGTQIRAPQERFGNPAMNDDARCVDPPSVSNPRGAQNLPRVGTSQRPDAFFDPGTGKVTYTDPAVADPVAPWASGGTVAPRTLGKESWKWLYLQPMTGK</sequence>
<dbReference type="EMBL" id="JBHMDG010000009">
    <property type="protein sequence ID" value="MFB9312873.1"/>
    <property type="molecule type" value="Genomic_DNA"/>
</dbReference>
<proteinExistence type="predicted"/>
<dbReference type="PANTHER" id="PTHR33371:SF16">
    <property type="entry name" value="MCE-FAMILY PROTEIN MCE3F"/>
    <property type="match status" value="1"/>
</dbReference>
<dbReference type="InterPro" id="IPR005693">
    <property type="entry name" value="Mce"/>
</dbReference>
<feature type="domain" description="Mce/MlaD" evidence="2">
    <location>
        <begin position="39"/>
        <end position="114"/>
    </location>
</feature>
<protein>
    <submittedName>
        <fullName evidence="4">MCE family protein</fullName>
    </submittedName>
</protein>
<dbReference type="InterPro" id="IPR003399">
    <property type="entry name" value="Mce/MlaD"/>
</dbReference>
<dbReference type="InterPro" id="IPR052336">
    <property type="entry name" value="MlaD_Phospholipid_Transporter"/>
</dbReference>
<dbReference type="NCBIfam" id="TIGR00996">
    <property type="entry name" value="Mtu_fam_mce"/>
    <property type="match status" value="1"/>
</dbReference>
<comment type="caution">
    <text evidence="4">The sequence shown here is derived from an EMBL/GenBank/DDBJ whole genome shotgun (WGS) entry which is preliminary data.</text>
</comment>
<evidence type="ECO:0000313" key="4">
    <source>
        <dbReference type="EMBL" id="MFB9312873.1"/>
    </source>
</evidence>
<accession>A0ABV5K7Z7</accession>
<evidence type="ECO:0000259" key="3">
    <source>
        <dbReference type="Pfam" id="PF11887"/>
    </source>
</evidence>
<dbReference type="Proteomes" id="UP001589750">
    <property type="component" value="Unassembled WGS sequence"/>
</dbReference>
<feature type="domain" description="Mammalian cell entry C-terminal" evidence="3">
    <location>
        <begin position="120"/>
        <end position="294"/>
    </location>
</feature>
<gene>
    <name evidence="4" type="ORF">ACFFRI_07435</name>
</gene>
<dbReference type="RefSeq" id="WP_140011528.1">
    <property type="nucleotide sequence ID" value="NZ_JBHMDG010000009.1"/>
</dbReference>
<name>A0ABV5K7Z7_9ACTN</name>
<dbReference type="InterPro" id="IPR024516">
    <property type="entry name" value="Mce_C"/>
</dbReference>
<dbReference type="Pfam" id="PF11887">
    <property type="entry name" value="Mce4_CUP1"/>
    <property type="match status" value="1"/>
</dbReference>
<reference evidence="4 5" key="1">
    <citation type="submission" date="2024-09" db="EMBL/GenBank/DDBJ databases">
        <authorList>
            <person name="Sun Q."/>
            <person name="Mori K."/>
        </authorList>
    </citation>
    <scope>NUCLEOTIDE SEQUENCE [LARGE SCALE GENOMIC DNA]</scope>
    <source>
        <strain evidence="4 5">JCM 9626</strain>
    </source>
</reference>
<organism evidence="4 5">
    <name type="scientific">Nocardioides plantarum</name>
    <dbReference type="NCBI Taxonomy" id="29299"/>
    <lineage>
        <taxon>Bacteria</taxon>
        <taxon>Bacillati</taxon>
        <taxon>Actinomycetota</taxon>
        <taxon>Actinomycetes</taxon>
        <taxon>Propionibacteriales</taxon>
        <taxon>Nocardioidaceae</taxon>
        <taxon>Nocardioides</taxon>
    </lineage>
</organism>
<evidence type="ECO:0000256" key="1">
    <source>
        <dbReference type="SAM" id="MobiDB-lite"/>
    </source>
</evidence>
<evidence type="ECO:0000313" key="5">
    <source>
        <dbReference type="Proteomes" id="UP001589750"/>
    </source>
</evidence>
<dbReference type="PANTHER" id="PTHR33371">
    <property type="entry name" value="INTERMEMBRANE PHOSPHOLIPID TRANSPORT SYSTEM BINDING PROTEIN MLAD-RELATED"/>
    <property type="match status" value="1"/>
</dbReference>
<keyword evidence="5" id="KW-1185">Reference proteome</keyword>
<evidence type="ECO:0000259" key="2">
    <source>
        <dbReference type="Pfam" id="PF02470"/>
    </source>
</evidence>